<evidence type="ECO:0000313" key="3">
    <source>
        <dbReference type="Proteomes" id="UP001054945"/>
    </source>
</evidence>
<comment type="caution">
    <text evidence="2">The sequence shown here is derived from an EMBL/GenBank/DDBJ whole genome shotgun (WGS) entry which is preliminary data.</text>
</comment>
<reference evidence="2 3" key="1">
    <citation type="submission" date="2021-06" db="EMBL/GenBank/DDBJ databases">
        <title>Caerostris extrusa draft genome.</title>
        <authorList>
            <person name="Kono N."/>
            <person name="Arakawa K."/>
        </authorList>
    </citation>
    <scope>NUCLEOTIDE SEQUENCE [LARGE SCALE GENOMIC DNA]</scope>
</reference>
<protein>
    <submittedName>
        <fullName evidence="2">Uncharacterized protein</fullName>
    </submittedName>
</protein>
<evidence type="ECO:0000313" key="2">
    <source>
        <dbReference type="EMBL" id="GIY85883.1"/>
    </source>
</evidence>
<proteinExistence type="predicted"/>
<dbReference type="Proteomes" id="UP001054945">
    <property type="component" value="Unassembled WGS sequence"/>
</dbReference>
<dbReference type="AlphaFoldDB" id="A0AAV4WUC4"/>
<name>A0AAV4WUC4_CAEEX</name>
<gene>
    <name evidence="2" type="ORF">CEXT_27291</name>
</gene>
<accession>A0AAV4WUC4</accession>
<keyword evidence="3" id="KW-1185">Reference proteome</keyword>
<organism evidence="2 3">
    <name type="scientific">Caerostris extrusa</name>
    <name type="common">Bark spider</name>
    <name type="synonym">Caerostris bankana</name>
    <dbReference type="NCBI Taxonomy" id="172846"/>
    <lineage>
        <taxon>Eukaryota</taxon>
        <taxon>Metazoa</taxon>
        <taxon>Ecdysozoa</taxon>
        <taxon>Arthropoda</taxon>
        <taxon>Chelicerata</taxon>
        <taxon>Arachnida</taxon>
        <taxon>Araneae</taxon>
        <taxon>Araneomorphae</taxon>
        <taxon>Entelegynae</taxon>
        <taxon>Araneoidea</taxon>
        <taxon>Araneidae</taxon>
        <taxon>Caerostris</taxon>
    </lineage>
</organism>
<feature type="region of interest" description="Disordered" evidence="1">
    <location>
        <begin position="1"/>
        <end position="37"/>
    </location>
</feature>
<sequence length="124" mass="14239">MSELKTQDLNDPQASHHTHSIMFTRDKNTKDCPNQNINENSLLNSNSIHKTISSTTTDLFSEWERCEIFHVRYPCFRKPGGFVYGVRVEGEEKLKISCLLPVCVCVVESTQHTRKRTVQLGKND</sequence>
<dbReference type="EMBL" id="BPLR01016707">
    <property type="protein sequence ID" value="GIY85883.1"/>
    <property type="molecule type" value="Genomic_DNA"/>
</dbReference>
<evidence type="ECO:0000256" key="1">
    <source>
        <dbReference type="SAM" id="MobiDB-lite"/>
    </source>
</evidence>